<feature type="domain" description="Thiamine pyrophosphate enzyme TPP-binding" evidence="5">
    <location>
        <begin position="382"/>
        <end position="520"/>
    </location>
</feature>
<comment type="similarity">
    <text evidence="1 3">Belongs to the TPP enzyme family.</text>
</comment>
<dbReference type="GO" id="GO:0050695">
    <property type="term" value="F:benzoylformate decarboxylase activity"/>
    <property type="evidence" value="ECO:0007669"/>
    <property type="project" value="UniProtKB-EC"/>
</dbReference>
<accession>A0ABZ2RM49</accession>
<name>A0ABZ2RM49_ECTME</name>
<proteinExistence type="inferred from homology"/>
<gene>
    <name evidence="7" type="primary">mdlC</name>
    <name evidence="7" type="ORF">WG219_01875</name>
</gene>
<keyword evidence="2 3" id="KW-0786">Thiamine pyrophosphate</keyword>
<keyword evidence="8" id="KW-1185">Reference proteome</keyword>
<dbReference type="Gene3D" id="3.40.50.970">
    <property type="match status" value="2"/>
</dbReference>
<evidence type="ECO:0000256" key="2">
    <source>
        <dbReference type="ARBA" id="ARBA00023052"/>
    </source>
</evidence>
<evidence type="ECO:0000256" key="1">
    <source>
        <dbReference type="ARBA" id="ARBA00007812"/>
    </source>
</evidence>
<evidence type="ECO:0000259" key="5">
    <source>
        <dbReference type="Pfam" id="PF02775"/>
    </source>
</evidence>
<dbReference type="PANTHER" id="PTHR18968">
    <property type="entry name" value="THIAMINE PYROPHOSPHATE ENZYMES"/>
    <property type="match status" value="1"/>
</dbReference>
<dbReference type="InterPro" id="IPR029061">
    <property type="entry name" value="THDP-binding"/>
</dbReference>
<dbReference type="Pfam" id="PF02775">
    <property type="entry name" value="TPP_enzyme_C"/>
    <property type="match status" value="1"/>
</dbReference>
<dbReference type="Pfam" id="PF02776">
    <property type="entry name" value="TPP_enzyme_N"/>
    <property type="match status" value="1"/>
</dbReference>
<evidence type="ECO:0000313" key="8">
    <source>
        <dbReference type="Proteomes" id="UP001476583"/>
    </source>
</evidence>
<dbReference type="CDD" id="cd02002">
    <property type="entry name" value="TPP_BFDC"/>
    <property type="match status" value="1"/>
</dbReference>
<dbReference type="CDD" id="cd07035">
    <property type="entry name" value="TPP_PYR_POX_like"/>
    <property type="match status" value="1"/>
</dbReference>
<dbReference type="InterPro" id="IPR045229">
    <property type="entry name" value="TPP_enz"/>
</dbReference>
<reference evidence="7 8" key="1">
    <citation type="submission" date="2024-03" db="EMBL/GenBank/DDBJ databases">
        <title>Complete genome of BD2.</title>
        <authorList>
            <person name="Cao G."/>
        </authorList>
    </citation>
    <scope>NUCLEOTIDE SEQUENCE [LARGE SCALE GENOMIC DNA]</scope>
    <source>
        <strain evidence="7 8">BD2</strain>
    </source>
</reference>
<dbReference type="SUPFAM" id="SSF52467">
    <property type="entry name" value="DHS-like NAD/FAD-binding domain"/>
    <property type="match status" value="1"/>
</dbReference>
<sequence>MNTVQQTTYDILRSNGMNIIFGNPGSNELPFLKNFPEDFTYVLGLQEATVLGIADGYSQASGKPALVNLHSAAGTGNAMGALANAWNSHSPLIVTAGQQHRAMVSVEPYLTNIDATLLPRPLVKWSYEPSTAQEVPYSISRAIHTAMSEAKGPVYVSIPYNDWAQEAEQQSQSLISRKVTSRRALDTDSLDSIATAISSAQNPVMVLGSDVDADDANDLAVQLAEKLKCPVWAAPSTPRCPFPNRHRSFKGLLTSGINSISEQLQAHDLILVIGAPVFRYHQYEAGEYLPANAKLIHITCDINEASRAPAGDAWVADIKPALQQLVTAVEEKTTALPDFRNSPLQMGLTSPMRPETVFDTLNWAAPENSIFVNESTSTTAAMWERLTFAGQGSYYYAAAGGLGFAMPAGVGIQMARPDRQVFVVIGDGSSNYSIQALWTAAQYSVPVIFIVMKNGTYGALRWFASVLEVGDIPAFDVPDINFSKLAEGYGVQAFSAGTPNELEQAIASARRTGKPALIEVETWGALQDLQSQ</sequence>
<dbReference type="Gene3D" id="3.40.50.1220">
    <property type="entry name" value="TPP-binding domain"/>
    <property type="match status" value="1"/>
</dbReference>
<dbReference type="InterPro" id="IPR000399">
    <property type="entry name" value="TPP-bd_CS"/>
</dbReference>
<dbReference type="SUPFAM" id="SSF52518">
    <property type="entry name" value="Thiamin diphosphate-binding fold (THDP-binding)"/>
    <property type="match status" value="2"/>
</dbReference>
<dbReference type="EMBL" id="CP148074">
    <property type="protein sequence ID" value="WXL26259.1"/>
    <property type="molecule type" value="Genomic_DNA"/>
</dbReference>
<dbReference type="Proteomes" id="UP001476583">
    <property type="component" value="Chromosome"/>
</dbReference>
<dbReference type="InterPro" id="IPR029035">
    <property type="entry name" value="DHS-like_NAD/FAD-binding_dom"/>
</dbReference>
<dbReference type="PANTHER" id="PTHR18968:SF133">
    <property type="entry name" value="BENZOYLFORMATE DECARBOXYLASE"/>
    <property type="match status" value="1"/>
</dbReference>
<keyword evidence="7" id="KW-0456">Lyase</keyword>
<organism evidence="7 8">
    <name type="scientific">Ectopseudomonas mendocina</name>
    <name type="common">Pseudomonas mendocina</name>
    <dbReference type="NCBI Taxonomy" id="300"/>
    <lineage>
        <taxon>Bacteria</taxon>
        <taxon>Pseudomonadati</taxon>
        <taxon>Pseudomonadota</taxon>
        <taxon>Gammaproteobacteria</taxon>
        <taxon>Pseudomonadales</taxon>
        <taxon>Pseudomonadaceae</taxon>
        <taxon>Ectopseudomonas</taxon>
    </lineage>
</organism>
<dbReference type="Pfam" id="PF00205">
    <property type="entry name" value="TPP_enzyme_M"/>
    <property type="match status" value="1"/>
</dbReference>
<dbReference type="NCBIfam" id="NF005485">
    <property type="entry name" value="PRK07092.1"/>
    <property type="match status" value="1"/>
</dbReference>
<dbReference type="InterPro" id="IPR012000">
    <property type="entry name" value="Thiamin_PyroP_enz_cen_dom"/>
</dbReference>
<evidence type="ECO:0000256" key="3">
    <source>
        <dbReference type="RuleBase" id="RU362132"/>
    </source>
</evidence>
<feature type="domain" description="Thiamine pyrophosphate enzyme central" evidence="4">
    <location>
        <begin position="191"/>
        <end position="325"/>
    </location>
</feature>
<dbReference type="PROSITE" id="PS00187">
    <property type="entry name" value="TPP_ENZYMES"/>
    <property type="match status" value="1"/>
</dbReference>
<feature type="domain" description="Thiamine pyrophosphate enzyme N-terminal TPP-binding" evidence="6">
    <location>
        <begin position="3"/>
        <end position="105"/>
    </location>
</feature>
<evidence type="ECO:0000259" key="4">
    <source>
        <dbReference type="Pfam" id="PF00205"/>
    </source>
</evidence>
<evidence type="ECO:0000259" key="6">
    <source>
        <dbReference type="Pfam" id="PF02776"/>
    </source>
</evidence>
<dbReference type="EC" id="4.1.1.7" evidence="7"/>
<dbReference type="InterPro" id="IPR012001">
    <property type="entry name" value="Thiamin_PyroP_enz_TPP-bd_dom"/>
</dbReference>
<dbReference type="InterPro" id="IPR011766">
    <property type="entry name" value="TPP_enzyme_TPP-bd"/>
</dbReference>
<evidence type="ECO:0000313" key="7">
    <source>
        <dbReference type="EMBL" id="WXL26259.1"/>
    </source>
</evidence>
<protein>
    <submittedName>
        <fullName evidence="7">Benzoylformate decarboxylase</fullName>
        <ecNumber evidence="7">4.1.1.7</ecNumber>
    </submittedName>
</protein>